<organism evidence="1 2">
    <name type="scientific">Virgibacillus sediminis</name>
    <dbReference type="NCBI Taxonomy" id="202260"/>
    <lineage>
        <taxon>Bacteria</taxon>
        <taxon>Bacillati</taxon>
        <taxon>Bacillota</taxon>
        <taxon>Bacilli</taxon>
        <taxon>Bacillales</taxon>
        <taxon>Bacillaceae</taxon>
        <taxon>Virgibacillus</taxon>
    </lineage>
</organism>
<comment type="caution">
    <text evidence="1">The sequence shown here is derived from an EMBL/GenBank/DDBJ whole genome shotgun (WGS) entry which is preliminary data.</text>
</comment>
<reference evidence="2" key="1">
    <citation type="journal article" date="2019" name="Int. J. Syst. Evol. Microbiol.">
        <title>The Global Catalogue of Microorganisms (GCM) 10K type strain sequencing project: providing services to taxonomists for standard genome sequencing and annotation.</title>
        <authorList>
            <consortium name="The Broad Institute Genomics Platform"/>
            <consortium name="The Broad Institute Genome Sequencing Center for Infectious Disease"/>
            <person name="Wu L."/>
            <person name="Ma J."/>
        </authorList>
    </citation>
    <scope>NUCLEOTIDE SEQUENCE [LARGE SCALE GENOMIC DNA]</scope>
    <source>
        <strain evidence="2">KCTC 13193</strain>
    </source>
</reference>
<proteinExistence type="predicted"/>
<dbReference type="Proteomes" id="UP001595387">
    <property type="component" value="Unassembled WGS sequence"/>
</dbReference>
<keyword evidence="2" id="KW-1185">Reference proteome</keyword>
<dbReference type="EMBL" id="JBHRRZ010000016">
    <property type="protein sequence ID" value="MFC2948801.1"/>
    <property type="molecule type" value="Genomic_DNA"/>
</dbReference>
<name>A0ABV7A717_9BACI</name>
<accession>A0ABV7A717</accession>
<sequence>MGKKIRKRDVDSQLLEAIFSVEKEWKDVESMVERSIEPSYNSRQLTALARARYMFLLREARHRKLSAMKV</sequence>
<dbReference type="Pfam" id="PF10704">
    <property type="entry name" value="DUF2508"/>
    <property type="match status" value="1"/>
</dbReference>
<gene>
    <name evidence="1" type="ORF">ACFODW_10690</name>
</gene>
<evidence type="ECO:0000313" key="1">
    <source>
        <dbReference type="EMBL" id="MFC2948801.1"/>
    </source>
</evidence>
<protein>
    <submittedName>
        <fullName evidence="1">YaaL family protein</fullName>
    </submittedName>
</protein>
<evidence type="ECO:0000313" key="2">
    <source>
        <dbReference type="Proteomes" id="UP001595387"/>
    </source>
</evidence>
<dbReference type="RefSeq" id="WP_390306198.1">
    <property type="nucleotide sequence ID" value="NZ_JBHRRZ010000016.1"/>
</dbReference>
<dbReference type="InterPro" id="IPR019644">
    <property type="entry name" value="DUF2508"/>
</dbReference>